<evidence type="ECO:0000313" key="2">
    <source>
        <dbReference type="Proteomes" id="UP001592528"/>
    </source>
</evidence>
<accession>A0ABV6UXC2</accession>
<reference evidence="1 2" key="1">
    <citation type="submission" date="2024-09" db="EMBL/GenBank/DDBJ databases">
        <authorList>
            <person name="Lee S.D."/>
        </authorList>
    </citation>
    <scope>NUCLEOTIDE SEQUENCE [LARGE SCALE GENOMIC DNA]</scope>
    <source>
        <strain evidence="1 2">N1-5</strain>
    </source>
</reference>
<keyword evidence="2" id="KW-1185">Reference proteome</keyword>
<dbReference type="EMBL" id="JBHEZZ010000026">
    <property type="protein sequence ID" value="MFC1406092.1"/>
    <property type="molecule type" value="Genomic_DNA"/>
</dbReference>
<proteinExistence type="predicted"/>
<evidence type="ECO:0000313" key="1">
    <source>
        <dbReference type="EMBL" id="MFC1406092.1"/>
    </source>
</evidence>
<organism evidence="1 2">
    <name type="scientific">Streptacidiphilus cavernicola</name>
    <dbReference type="NCBI Taxonomy" id="3342716"/>
    <lineage>
        <taxon>Bacteria</taxon>
        <taxon>Bacillati</taxon>
        <taxon>Actinomycetota</taxon>
        <taxon>Actinomycetes</taxon>
        <taxon>Kitasatosporales</taxon>
        <taxon>Streptomycetaceae</taxon>
        <taxon>Streptacidiphilus</taxon>
    </lineage>
</organism>
<sequence length="56" mass="5853">MPTVDGAHVIGAATASQRWSSTCFSSLISAVAPVMMGIAEHNLQEALALLPVDDDR</sequence>
<protein>
    <submittedName>
        <fullName evidence="1">Uncharacterized protein</fullName>
    </submittedName>
</protein>
<gene>
    <name evidence="1" type="ORF">ACEZDJ_32840</name>
</gene>
<comment type="caution">
    <text evidence="1">The sequence shown here is derived from an EMBL/GenBank/DDBJ whole genome shotgun (WGS) entry which is preliminary data.</text>
</comment>
<dbReference type="Proteomes" id="UP001592528">
    <property type="component" value="Unassembled WGS sequence"/>
</dbReference>
<dbReference type="RefSeq" id="WP_157624046.1">
    <property type="nucleotide sequence ID" value="NZ_JBHEZZ010000026.1"/>
</dbReference>
<name>A0ABV6UXC2_9ACTN</name>